<evidence type="ECO:0000256" key="5">
    <source>
        <dbReference type="ARBA" id="ARBA00022989"/>
    </source>
</evidence>
<keyword evidence="2 7" id="KW-0813">Transport</keyword>
<comment type="subcellular location">
    <subcellularLocation>
        <location evidence="1 7">Cell membrane</location>
        <topology evidence="1 7">Multi-pass membrane protein</topology>
    </subcellularLocation>
</comment>
<dbReference type="EMBL" id="FQVI01000001">
    <property type="protein sequence ID" value="SHE40671.1"/>
    <property type="molecule type" value="Genomic_DNA"/>
</dbReference>
<dbReference type="InterPro" id="IPR035906">
    <property type="entry name" value="MetI-like_sf"/>
</dbReference>
<name>A0A1M4T885_9CLOT</name>
<dbReference type="GO" id="GO:0055085">
    <property type="term" value="P:transmembrane transport"/>
    <property type="evidence" value="ECO:0007669"/>
    <property type="project" value="InterPro"/>
</dbReference>
<dbReference type="CDD" id="cd06261">
    <property type="entry name" value="TM_PBP2"/>
    <property type="match status" value="1"/>
</dbReference>
<feature type="domain" description="ABC transmembrane type-1" evidence="8">
    <location>
        <begin position="78"/>
        <end position="264"/>
    </location>
</feature>
<keyword evidence="4 7" id="KW-0812">Transmembrane</keyword>
<feature type="transmembrane region" description="Helical" evidence="7">
    <location>
        <begin position="188"/>
        <end position="210"/>
    </location>
</feature>
<dbReference type="Proteomes" id="UP000184245">
    <property type="component" value="Unassembled WGS sequence"/>
</dbReference>
<reference evidence="9 10" key="1">
    <citation type="submission" date="2016-11" db="EMBL/GenBank/DDBJ databases">
        <authorList>
            <person name="Jaros S."/>
            <person name="Januszkiewicz K."/>
            <person name="Wedrychowicz H."/>
        </authorList>
    </citation>
    <scope>NUCLEOTIDE SEQUENCE [LARGE SCALE GENOMIC DNA]</scope>
    <source>
        <strain evidence="9 10">DSM 17459</strain>
    </source>
</reference>
<evidence type="ECO:0000259" key="8">
    <source>
        <dbReference type="PROSITE" id="PS50928"/>
    </source>
</evidence>
<evidence type="ECO:0000256" key="3">
    <source>
        <dbReference type="ARBA" id="ARBA00022475"/>
    </source>
</evidence>
<feature type="transmembrane region" description="Helical" evidence="7">
    <location>
        <begin position="78"/>
        <end position="103"/>
    </location>
</feature>
<evidence type="ECO:0000313" key="9">
    <source>
        <dbReference type="EMBL" id="SHE40671.1"/>
    </source>
</evidence>
<accession>A0A1M4T885</accession>
<keyword evidence="3" id="KW-1003">Cell membrane</keyword>
<keyword evidence="5 7" id="KW-1133">Transmembrane helix</keyword>
<comment type="similarity">
    <text evidence="7">Belongs to the binding-protein-dependent transport system permease family.</text>
</comment>
<feature type="transmembrane region" description="Helical" evidence="7">
    <location>
        <begin position="115"/>
        <end position="137"/>
    </location>
</feature>
<dbReference type="SUPFAM" id="SSF161098">
    <property type="entry name" value="MetI-like"/>
    <property type="match status" value="1"/>
</dbReference>
<evidence type="ECO:0000256" key="4">
    <source>
        <dbReference type="ARBA" id="ARBA00022692"/>
    </source>
</evidence>
<dbReference type="Gene3D" id="1.10.3720.10">
    <property type="entry name" value="MetI-like"/>
    <property type="match status" value="1"/>
</dbReference>
<dbReference type="PANTHER" id="PTHR43744">
    <property type="entry name" value="ABC TRANSPORTER PERMEASE PROTEIN MG189-RELATED-RELATED"/>
    <property type="match status" value="1"/>
</dbReference>
<dbReference type="STRING" id="1122155.SAMN02745158_00473"/>
<dbReference type="PANTHER" id="PTHR43744:SF8">
    <property type="entry name" value="SN-GLYCEROL-3-PHOSPHATE TRANSPORT SYSTEM PERMEASE PROTEIN UGPE"/>
    <property type="match status" value="1"/>
</dbReference>
<proteinExistence type="inferred from homology"/>
<dbReference type="PROSITE" id="PS51257">
    <property type="entry name" value="PROKAR_LIPOPROTEIN"/>
    <property type="match status" value="1"/>
</dbReference>
<dbReference type="AlphaFoldDB" id="A0A1M4T885"/>
<evidence type="ECO:0000313" key="10">
    <source>
        <dbReference type="Proteomes" id="UP000184245"/>
    </source>
</evidence>
<keyword evidence="10" id="KW-1185">Reference proteome</keyword>
<dbReference type="RefSeq" id="WP_072848646.1">
    <property type="nucleotide sequence ID" value="NZ_FQVI01000001.1"/>
</dbReference>
<dbReference type="Pfam" id="PF00528">
    <property type="entry name" value="BPD_transp_1"/>
    <property type="match status" value="1"/>
</dbReference>
<protein>
    <submittedName>
        <fullName evidence="9">Carbohydrate ABC transporter membrane protein 2, CUT1 family (TC 3.A.1.1.-)</fullName>
    </submittedName>
</protein>
<keyword evidence="6 7" id="KW-0472">Membrane</keyword>
<evidence type="ECO:0000256" key="1">
    <source>
        <dbReference type="ARBA" id="ARBA00004651"/>
    </source>
</evidence>
<dbReference type="InterPro" id="IPR000515">
    <property type="entry name" value="MetI-like"/>
</dbReference>
<feature type="transmembrane region" description="Helical" evidence="7">
    <location>
        <begin position="6"/>
        <end position="26"/>
    </location>
</feature>
<evidence type="ECO:0000256" key="6">
    <source>
        <dbReference type="ARBA" id="ARBA00023136"/>
    </source>
</evidence>
<organism evidence="9 10">
    <name type="scientific">Lactonifactor longoviformis DSM 17459</name>
    <dbReference type="NCBI Taxonomy" id="1122155"/>
    <lineage>
        <taxon>Bacteria</taxon>
        <taxon>Bacillati</taxon>
        <taxon>Bacillota</taxon>
        <taxon>Clostridia</taxon>
        <taxon>Eubacteriales</taxon>
        <taxon>Clostridiaceae</taxon>
        <taxon>Lactonifactor</taxon>
    </lineage>
</organism>
<dbReference type="OrthoDB" id="9771544at2"/>
<evidence type="ECO:0000256" key="7">
    <source>
        <dbReference type="RuleBase" id="RU363032"/>
    </source>
</evidence>
<dbReference type="PROSITE" id="PS50928">
    <property type="entry name" value="ABC_TM1"/>
    <property type="match status" value="1"/>
</dbReference>
<gene>
    <name evidence="9" type="ORF">SAMN02745158_00473</name>
</gene>
<sequence>MKQKIILFFLGILAAAACYPIIFLIAGSLMGYQELGAYLAPVLGEAKGFAGWTLFPMYPTLRGYVELLLDSPSFFIMFWNSAAITGGILVGQLLTGVTAAWGFARYQFPGKRVLFTIYIALMMMPFQVTMLSSYLILNKLELLNTHWALILPGAFSTFSVFLMYRFFTSIPEAVIESARLDGAGEWQIFWHIGLPLGSGGIVSAMVLGFLECWNLIEQPLTFLKDRSLWPLSLYLPEISLQDAAMAFAASVITLAPALFVFLAGQDYLEQGIVAAAVKE</sequence>
<evidence type="ECO:0000256" key="2">
    <source>
        <dbReference type="ARBA" id="ARBA00022448"/>
    </source>
</evidence>
<feature type="transmembrane region" description="Helical" evidence="7">
    <location>
        <begin position="243"/>
        <end position="263"/>
    </location>
</feature>
<feature type="transmembrane region" description="Helical" evidence="7">
    <location>
        <begin position="149"/>
        <end position="167"/>
    </location>
</feature>
<dbReference type="GO" id="GO:0005886">
    <property type="term" value="C:plasma membrane"/>
    <property type="evidence" value="ECO:0007669"/>
    <property type="project" value="UniProtKB-SubCell"/>
</dbReference>